<keyword evidence="8" id="KW-1185">Reference proteome</keyword>
<comment type="subcellular location">
    <subcellularLocation>
        <location evidence="1 6">Cell membrane</location>
        <topology evidence="1 6">Multi-pass membrane protein</topology>
    </subcellularLocation>
</comment>
<evidence type="ECO:0000256" key="4">
    <source>
        <dbReference type="ARBA" id="ARBA00022989"/>
    </source>
</evidence>
<evidence type="ECO:0000313" key="8">
    <source>
        <dbReference type="Proteomes" id="UP000826195"/>
    </source>
</evidence>
<sequence>MQLIFNKILGLSPWTRNKKKVRTFSCVGTCYNISISIALILLGVYELLDDLFADEFPGKLIPLIIVKVMFITVLCASFIPLVYIIKQNQLIRVINRFKDVDRVLTKCANYEQKYDNTNIVIFSTNFFATIFLILILDACYFPVVRILFENLPTVISGGVMIQYAMVVNKLNKRFDIINTIFSKLGNLKLNIASPQIFSVTQVALSRGFVINEVDNLKYAFVELCEMCQDTAGFYGISVLISILCFAERIIFCVYLSLLPTLKLGIFETIWQVTAPRLIWIVFVFLVFTSSITTIKKQTSTLAKTITTLRDRSIIDDKIVEKVTFFD</sequence>
<keyword evidence="3 6" id="KW-0812">Transmembrane</keyword>
<dbReference type="Pfam" id="PF08395">
    <property type="entry name" value="7tm_7"/>
    <property type="match status" value="1"/>
</dbReference>
<evidence type="ECO:0000256" key="3">
    <source>
        <dbReference type="ARBA" id="ARBA00022692"/>
    </source>
</evidence>
<protein>
    <recommendedName>
        <fullName evidence="6">Gustatory receptor</fullName>
    </recommendedName>
</protein>
<dbReference type="GO" id="GO:0005886">
    <property type="term" value="C:plasma membrane"/>
    <property type="evidence" value="ECO:0007669"/>
    <property type="project" value="UniProtKB-SubCell"/>
</dbReference>
<feature type="transmembrane region" description="Helical" evidence="6">
    <location>
        <begin position="119"/>
        <end position="144"/>
    </location>
</feature>
<feature type="transmembrane region" description="Helical" evidence="6">
    <location>
        <begin position="233"/>
        <end position="257"/>
    </location>
</feature>
<evidence type="ECO:0000256" key="1">
    <source>
        <dbReference type="ARBA" id="ARBA00004651"/>
    </source>
</evidence>
<comment type="function">
    <text evidence="6">Gustatory receptor which mediates acceptance or avoidance behavior, depending on its substrates.</text>
</comment>
<keyword evidence="6" id="KW-0675">Receptor</keyword>
<feature type="transmembrane region" description="Helical" evidence="6">
    <location>
        <begin position="277"/>
        <end position="294"/>
    </location>
</feature>
<keyword evidence="5 6" id="KW-0472">Membrane</keyword>
<evidence type="ECO:0000313" key="7">
    <source>
        <dbReference type="EMBL" id="KAH0557350.1"/>
    </source>
</evidence>
<reference evidence="7 8" key="1">
    <citation type="journal article" date="2021" name="J. Hered.">
        <title>A chromosome-level genome assembly of the parasitoid wasp, Cotesia glomerata (Hymenoptera: Braconidae).</title>
        <authorList>
            <person name="Pinto B.J."/>
            <person name="Weis J.J."/>
            <person name="Gamble T."/>
            <person name="Ode P.J."/>
            <person name="Paul R."/>
            <person name="Zaspel J.M."/>
        </authorList>
    </citation>
    <scope>NUCLEOTIDE SEQUENCE [LARGE SCALE GENOMIC DNA]</scope>
    <source>
        <strain evidence="7">CgM1</strain>
    </source>
</reference>
<dbReference type="EMBL" id="JAHXZJ010000747">
    <property type="protein sequence ID" value="KAH0557350.1"/>
    <property type="molecule type" value="Genomic_DNA"/>
</dbReference>
<feature type="transmembrane region" description="Helical" evidence="6">
    <location>
        <begin position="150"/>
        <end position="167"/>
    </location>
</feature>
<proteinExistence type="inferred from homology"/>
<evidence type="ECO:0000256" key="5">
    <source>
        <dbReference type="ARBA" id="ARBA00023136"/>
    </source>
</evidence>
<dbReference type="GO" id="GO:0007165">
    <property type="term" value="P:signal transduction"/>
    <property type="evidence" value="ECO:0007669"/>
    <property type="project" value="UniProtKB-KW"/>
</dbReference>
<accession>A0AAV7IQN6</accession>
<feature type="transmembrane region" description="Helical" evidence="6">
    <location>
        <begin position="60"/>
        <end position="85"/>
    </location>
</feature>
<dbReference type="AlphaFoldDB" id="A0AAV7IQN6"/>
<comment type="similarity">
    <text evidence="6">Belongs to the insect chemoreceptor superfamily. Gustatory receptor (GR) family.</text>
</comment>
<dbReference type="Proteomes" id="UP000826195">
    <property type="component" value="Unassembled WGS sequence"/>
</dbReference>
<keyword evidence="2 6" id="KW-1003">Cell membrane</keyword>
<comment type="caution">
    <text evidence="7">The sequence shown here is derived from an EMBL/GenBank/DDBJ whole genome shotgun (WGS) entry which is preliminary data.</text>
</comment>
<evidence type="ECO:0000256" key="6">
    <source>
        <dbReference type="RuleBase" id="RU363108"/>
    </source>
</evidence>
<keyword evidence="4 6" id="KW-1133">Transmembrane helix</keyword>
<evidence type="ECO:0000256" key="2">
    <source>
        <dbReference type="ARBA" id="ARBA00022475"/>
    </source>
</evidence>
<organism evidence="7 8">
    <name type="scientific">Cotesia glomerata</name>
    <name type="common">Lepidopteran parasitic wasp</name>
    <name type="synonym">Apanteles glomeratus</name>
    <dbReference type="NCBI Taxonomy" id="32391"/>
    <lineage>
        <taxon>Eukaryota</taxon>
        <taxon>Metazoa</taxon>
        <taxon>Ecdysozoa</taxon>
        <taxon>Arthropoda</taxon>
        <taxon>Hexapoda</taxon>
        <taxon>Insecta</taxon>
        <taxon>Pterygota</taxon>
        <taxon>Neoptera</taxon>
        <taxon>Endopterygota</taxon>
        <taxon>Hymenoptera</taxon>
        <taxon>Apocrita</taxon>
        <taxon>Ichneumonoidea</taxon>
        <taxon>Braconidae</taxon>
        <taxon>Microgastrinae</taxon>
        <taxon>Cotesia</taxon>
    </lineage>
</organism>
<feature type="transmembrane region" description="Helical" evidence="6">
    <location>
        <begin position="21"/>
        <end position="48"/>
    </location>
</feature>
<dbReference type="GO" id="GO:0050909">
    <property type="term" value="P:sensory perception of taste"/>
    <property type="evidence" value="ECO:0007669"/>
    <property type="project" value="InterPro"/>
</dbReference>
<name>A0AAV7IQN6_COTGL</name>
<comment type="caution">
    <text evidence="6">Lacks conserved residue(s) required for the propagation of feature annotation.</text>
</comment>
<dbReference type="InterPro" id="IPR013604">
    <property type="entry name" value="7TM_chemorcpt"/>
</dbReference>
<gene>
    <name evidence="7" type="ORF">KQX54_004500</name>
</gene>
<keyword evidence="6" id="KW-0807">Transducer</keyword>